<reference evidence="1" key="1">
    <citation type="submission" date="2020-05" db="EMBL/GenBank/DDBJ databases">
        <title>Large-scale comparative analyses of tick genomes elucidate their genetic diversity and vector capacities.</title>
        <authorList>
            <person name="Jia N."/>
            <person name="Wang J."/>
            <person name="Shi W."/>
            <person name="Du L."/>
            <person name="Sun Y."/>
            <person name="Zhan W."/>
            <person name="Jiang J."/>
            <person name="Wang Q."/>
            <person name="Zhang B."/>
            <person name="Ji P."/>
            <person name="Sakyi L.B."/>
            <person name="Cui X."/>
            <person name="Yuan T."/>
            <person name="Jiang B."/>
            <person name="Yang W."/>
            <person name="Lam T.T.-Y."/>
            <person name="Chang Q."/>
            <person name="Ding S."/>
            <person name="Wang X."/>
            <person name="Zhu J."/>
            <person name="Ruan X."/>
            <person name="Zhao L."/>
            <person name="Wei J."/>
            <person name="Que T."/>
            <person name="Du C."/>
            <person name="Cheng J."/>
            <person name="Dai P."/>
            <person name="Han X."/>
            <person name="Huang E."/>
            <person name="Gao Y."/>
            <person name="Liu J."/>
            <person name="Shao H."/>
            <person name="Ye R."/>
            <person name="Li L."/>
            <person name="Wei W."/>
            <person name="Wang X."/>
            <person name="Wang C."/>
            <person name="Yang T."/>
            <person name="Huo Q."/>
            <person name="Li W."/>
            <person name="Guo W."/>
            <person name="Chen H."/>
            <person name="Zhou L."/>
            <person name="Ni X."/>
            <person name="Tian J."/>
            <person name="Zhou Y."/>
            <person name="Sheng Y."/>
            <person name="Liu T."/>
            <person name="Pan Y."/>
            <person name="Xia L."/>
            <person name="Li J."/>
            <person name="Zhao F."/>
            <person name="Cao W."/>
        </authorList>
    </citation>
    <scope>NUCLEOTIDE SEQUENCE</scope>
    <source>
        <strain evidence="1">Hyas-2018</strain>
    </source>
</reference>
<accession>A0ACB7SUC1</accession>
<organism evidence="1 2">
    <name type="scientific">Hyalomma asiaticum</name>
    <name type="common">Tick</name>
    <dbReference type="NCBI Taxonomy" id="266040"/>
    <lineage>
        <taxon>Eukaryota</taxon>
        <taxon>Metazoa</taxon>
        <taxon>Ecdysozoa</taxon>
        <taxon>Arthropoda</taxon>
        <taxon>Chelicerata</taxon>
        <taxon>Arachnida</taxon>
        <taxon>Acari</taxon>
        <taxon>Parasitiformes</taxon>
        <taxon>Ixodida</taxon>
        <taxon>Ixodoidea</taxon>
        <taxon>Ixodidae</taxon>
        <taxon>Hyalomminae</taxon>
        <taxon>Hyalomma</taxon>
    </lineage>
</organism>
<protein>
    <submittedName>
        <fullName evidence="1">Uncharacterized protein</fullName>
    </submittedName>
</protein>
<evidence type="ECO:0000313" key="1">
    <source>
        <dbReference type="EMBL" id="KAH6938566.1"/>
    </source>
</evidence>
<evidence type="ECO:0000313" key="2">
    <source>
        <dbReference type="Proteomes" id="UP000821845"/>
    </source>
</evidence>
<dbReference type="EMBL" id="CM023482">
    <property type="protein sequence ID" value="KAH6938566.1"/>
    <property type="molecule type" value="Genomic_DNA"/>
</dbReference>
<dbReference type="Proteomes" id="UP000821845">
    <property type="component" value="Chromosome 2"/>
</dbReference>
<name>A0ACB7SUC1_HYAAI</name>
<keyword evidence="2" id="KW-1185">Reference proteome</keyword>
<comment type="caution">
    <text evidence="1">The sequence shown here is derived from an EMBL/GenBank/DDBJ whole genome shotgun (WGS) entry which is preliminary data.</text>
</comment>
<gene>
    <name evidence="1" type="ORF">HPB50_010579</name>
</gene>
<proteinExistence type="predicted"/>
<sequence>MTVISFVAEFRRFVSSRGIRSTIYSDNDLAFHDTAQQLGKKVTSSLADFCSEHRMEWKFNVERAPRCG</sequence>